<feature type="region of interest" description="Disordered" evidence="1">
    <location>
        <begin position="1"/>
        <end position="24"/>
    </location>
</feature>
<proteinExistence type="predicted"/>
<comment type="caution">
    <text evidence="2">The sequence shown here is derived from an EMBL/GenBank/DDBJ whole genome shotgun (WGS) entry which is preliminary data.</text>
</comment>
<evidence type="ECO:0000313" key="2">
    <source>
        <dbReference type="EMBL" id="KSU83552.1"/>
    </source>
</evidence>
<dbReference type="OrthoDB" id="1647790at2"/>
<protein>
    <submittedName>
        <fullName evidence="2">Uncharacterized protein</fullName>
    </submittedName>
</protein>
<dbReference type="InterPro" id="IPR012347">
    <property type="entry name" value="Ferritin-like"/>
</dbReference>
<reference evidence="2 3" key="1">
    <citation type="journal article" date="2014" name="Antonie Van Leeuwenhoek">
        <title>Fictibacillus enclensis sp. nov., isolated from marine sediment.</title>
        <authorList>
            <person name="Dastager S.G."/>
            <person name="Mawlankar R."/>
            <person name="Srinivasan K."/>
            <person name="Tang S.K."/>
            <person name="Lee J.C."/>
            <person name="Ramana V.V."/>
            <person name="Shouche Y.S."/>
        </authorList>
    </citation>
    <scope>NUCLEOTIDE SEQUENCE [LARGE SCALE GENOMIC DNA]</scope>
    <source>
        <strain evidence="2 3">NIO-1003</strain>
    </source>
</reference>
<dbReference type="InterPro" id="IPR012851">
    <property type="entry name" value="Spore_coat_CotF-like"/>
</dbReference>
<evidence type="ECO:0000256" key="1">
    <source>
        <dbReference type="SAM" id="MobiDB-lite"/>
    </source>
</evidence>
<evidence type="ECO:0000313" key="3">
    <source>
        <dbReference type="Proteomes" id="UP000054099"/>
    </source>
</evidence>
<dbReference type="EMBL" id="LNQN01000002">
    <property type="protein sequence ID" value="KSU83552.1"/>
    <property type="molecule type" value="Genomic_DNA"/>
</dbReference>
<organism evidence="2 3">
    <name type="scientific">Fictibacillus enclensis</name>
    <dbReference type="NCBI Taxonomy" id="1017270"/>
    <lineage>
        <taxon>Bacteria</taxon>
        <taxon>Bacillati</taxon>
        <taxon>Bacillota</taxon>
        <taxon>Bacilli</taxon>
        <taxon>Bacillales</taxon>
        <taxon>Fictibacillaceae</taxon>
        <taxon>Fictibacillus</taxon>
    </lineage>
</organism>
<accession>A0A0V8JA77</accession>
<dbReference type="AlphaFoldDB" id="A0A0V8JA77"/>
<sequence>MNNNQNKIQNPESQVPKTPQMNDRDFLNDILSYEKYMTASYSTAMNEASHDALYQEIHSVFDETKNMQRELYTLMFQKGWYSLSPEQPQKLQQAAQQFTGYMSQFPHNPPMQ</sequence>
<dbReference type="Gene3D" id="1.20.1260.10">
    <property type="match status" value="1"/>
</dbReference>
<feature type="compositionally biased region" description="Polar residues" evidence="1">
    <location>
        <begin position="1"/>
        <end position="21"/>
    </location>
</feature>
<dbReference type="Pfam" id="PF07875">
    <property type="entry name" value="Coat_F"/>
    <property type="match status" value="1"/>
</dbReference>
<dbReference type="Proteomes" id="UP000054099">
    <property type="component" value="Unassembled WGS sequence"/>
</dbReference>
<dbReference type="RefSeq" id="WP_061972391.1">
    <property type="nucleotide sequence ID" value="NZ_FMAV01000002.1"/>
</dbReference>
<gene>
    <name evidence="2" type="ORF">AS030_13430</name>
</gene>
<name>A0A0V8JA77_9BACL</name>
<keyword evidence="3" id="KW-1185">Reference proteome</keyword>